<sequence>MSTEHPARVQAELTWFKSSHSSNEGGACVEVAVTEETVHIRDSKDMTGPQLTVGRTEWARFVRFAARG</sequence>
<dbReference type="InterPro" id="IPR007278">
    <property type="entry name" value="DUF397"/>
</dbReference>
<accession>A0ABT5YYG0</accession>
<organism evidence="2 3">
    <name type="scientific">Streptantibioticus ferralitis</name>
    <dbReference type="NCBI Taxonomy" id="236510"/>
    <lineage>
        <taxon>Bacteria</taxon>
        <taxon>Bacillati</taxon>
        <taxon>Actinomycetota</taxon>
        <taxon>Actinomycetes</taxon>
        <taxon>Kitasatosporales</taxon>
        <taxon>Streptomycetaceae</taxon>
        <taxon>Streptantibioticus</taxon>
    </lineage>
</organism>
<dbReference type="Pfam" id="PF04149">
    <property type="entry name" value="DUF397"/>
    <property type="match status" value="1"/>
</dbReference>
<evidence type="ECO:0000313" key="2">
    <source>
        <dbReference type="EMBL" id="MDF2255840.1"/>
    </source>
</evidence>
<dbReference type="Proteomes" id="UP001220022">
    <property type="component" value="Unassembled WGS sequence"/>
</dbReference>
<proteinExistence type="predicted"/>
<feature type="domain" description="DUF397" evidence="1">
    <location>
        <begin position="13"/>
        <end position="64"/>
    </location>
</feature>
<keyword evidence="3" id="KW-1185">Reference proteome</keyword>
<evidence type="ECO:0000259" key="1">
    <source>
        <dbReference type="Pfam" id="PF04149"/>
    </source>
</evidence>
<comment type="caution">
    <text evidence="2">The sequence shown here is derived from an EMBL/GenBank/DDBJ whole genome shotgun (WGS) entry which is preliminary data.</text>
</comment>
<reference evidence="2 3" key="1">
    <citation type="submission" date="2023-03" db="EMBL/GenBank/DDBJ databases">
        <title>Draft genome sequence of type strain Streptomyces ferralitis JCM 14344.</title>
        <authorList>
            <person name="Klaysubun C."/>
            <person name="Duangmal K."/>
        </authorList>
    </citation>
    <scope>NUCLEOTIDE SEQUENCE [LARGE SCALE GENOMIC DNA]</scope>
    <source>
        <strain evidence="2 3">JCM 14344</strain>
    </source>
</reference>
<protein>
    <submittedName>
        <fullName evidence="2">DUF397 domain-containing protein</fullName>
    </submittedName>
</protein>
<dbReference type="RefSeq" id="WP_275811024.1">
    <property type="nucleotide sequence ID" value="NZ_BAAANM010000019.1"/>
</dbReference>
<evidence type="ECO:0000313" key="3">
    <source>
        <dbReference type="Proteomes" id="UP001220022"/>
    </source>
</evidence>
<dbReference type="EMBL" id="JARHTQ010000004">
    <property type="protein sequence ID" value="MDF2255840.1"/>
    <property type="molecule type" value="Genomic_DNA"/>
</dbReference>
<gene>
    <name evidence="2" type="ORF">P2L57_08905</name>
</gene>
<name>A0ABT5YYG0_9ACTN</name>